<reference evidence="2 3" key="1">
    <citation type="submission" date="2016-10" db="EMBL/GenBank/DDBJ databases">
        <authorList>
            <person name="de Groot N.N."/>
        </authorList>
    </citation>
    <scope>NUCLEOTIDE SEQUENCE [LARGE SCALE GENOMIC DNA]</scope>
    <source>
        <strain evidence="2 3">DSM 15283</strain>
    </source>
</reference>
<protein>
    <submittedName>
        <fullName evidence="2">Acetyltransferase (GNAT) family protein</fullName>
    </submittedName>
</protein>
<dbReference type="SUPFAM" id="SSF55729">
    <property type="entry name" value="Acyl-CoA N-acyltransferases (Nat)"/>
    <property type="match status" value="1"/>
</dbReference>
<dbReference type="STRING" id="254406.SAMN04488042_101473"/>
<dbReference type="Proteomes" id="UP000199144">
    <property type="component" value="Unassembled WGS sequence"/>
</dbReference>
<dbReference type="InterPro" id="IPR000182">
    <property type="entry name" value="GNAT_dom"/>
</dbReference>
<gene>
    <name evidence="2" type="ORF">SAMN04488042_101473</name>
</gene>
<dbReference type="RefSeq" id="WP_093090509.1">
    <property type="nucleotide sequence ID" value="NZ_FOTQ01000001.1"/>
</dbReference>
<accession>A0A1I4I8H7</accession>
<evidence type="ECO:0000313" key="3">
    <source>
        <dbReference type="Proteomes" id="UP000199144"/>
    </source>
</evidence>
<evidence type="ECO:0000313" key="2">
    <source>
        <dbReference type="EMBL" id="SFL50377.1"/>
    </source>
</evidence>
<dbReference type="GO" id="GO:0016747">
    <property type="term" value="F:acyltransferase activity, transferring groups other than amino-acyl groups"/>
    <property type="evidence" value="ECO:0007669"/>
    <property type="project" value="InterPro"/>
</dbReference>
<dbReference type="Gene3D" id="3.40.630.30">
    <property type="match status" value="1"/>
</dbReference>
<sequence>MTGQISPFYGSLEIQQLQAAQDAQVAELANVAGAVVHARVFSSDDPEALGWSRLREIMADQGRITLRGVDSATIERAKEELSGFAPSLHFWDLFMADARTIRDVCGPIVAQGIPEPLARVPDDLLTPEKIREVQVFLTDQGVSPFSTNALRGDLFPAKLAVLEHGDGRIGAAGFAAMTHNRHSVFADAAWVGLIAVDPDLRGLGLGKTIDAICNLIAVEELGAKHTMEFVATDNVPSRAMLESCGLRQVEGKSVVMFSTSDERLTR</sequence>
<dbReference type="CDD" id="cd04301">
    <property type="entry name" value="NAT_SF"/>
    <property type="match status" value="1"/>
</dbReference>
<keyword evidence="3" id="KW-1185">Reference proteome</keyword>
<evidence type="ECO:0000259" key="1">
    <source>
        <dbReference type="Pfam" id="PF00583"/>
    </source>
</evidence>
<dbReference type="Pfam" id="PF00583">
    <property type="entry name" value="Acetyltransf_1"/>
    <property type="match status" value="1"/>
</dbReference>
<organism evidence="2 3">
    <name type="scientific">Shimia aestuarii</name>
    <dbReference type="NCBI Taxonomy" id="254406"/>
    <lineage>
        <taxon>Bacteria</taxon>
        <taxon>Pseudomonadati</taxon>
        <taxon>Pseudomonadota</taxon>
        <taxon>Alphaproteobacteria</taxon>
        <taxon>Rhodobacterales</taxon>
        <taxon>Roseobacteraceae</taxon>
    </lineage>
</organism>
<name>A0A1I4I8H7_9RHOB</name>
<proteinExistence type="predicted"/>
<feature type="domain" description="N-acetyltransferase" evidence="1">
    <location>
        <begin position="168"/>
        <end position="245"/>
    </location>
</feature>
<dbReference type="EMBL" id="FOTQ01000001">
    <property type="protein sequence ID" value="SFL50377.1"/>
    <property type="molecule type" value="Genomic_DNA"/>
</dbReference>
<dbReference type="OrthoDB" id="8100468at2"/>
<dbReference type="AlphaFoldDB" id="A0A1I4I8H7"/>
<dbReference type="InterPro" id="IPR016181">
    <property type="entry name" value="Acyl_CoA_acyltransferase"/>
</dbReference>
<keyword evidence="2" id="KW-0808">Transferase</keyword>